<accession>A0A1F5VUY7</accession>
<dbReference type="PANTHER" id="PTHR43156:SF2">
    <property type="entry name" value="STAGE II SPORULATION PROTEIN E"/>
    <property type="match status" value="1"/>
</dbReference>
<evidence type="ECO:0000313" key="5">
    <source>
        <dbReference type="Proteomes" id="UP000178943"/>
    </source>
</evidence>
<dbReference type="InterPro" id="IPR001932">
    <property type="entry name" value="PPM-type_phosphatase-like_dom"/>
</dbReference>
<keyword evidence="1" id="KW-0378">Hydrolase</keyword>
<name>A0A1F5VUY7_9BACT</name>
<feature type="domain" description="GAF" evidence="2">
    <location>
        <begin position="31"/>
        <end position="184"/>
    </location>
</feature>
<dbReference type="EMBL" id="MFGW01000078">
    <property type="protein sequence ID" value="OGF66891.1"/>
    <property type="molecule type" value="Genomic_DNA"/>
</dbReference>
<dbReference type="GO" id="GO:0016791">
    <property type="term" value="F:phosphatase activity"/>
    <property type="evidence" value="ECO:0007669"/>
    <property type="project" value="TreeGrafter"/>
</dbReference>
<proteinExistence type="predicted"/>
<organism evidence="4 5">
    <name type="scientific">Candidatus Fischerbacteria bacterium RBG_13_37_8</name>
    <dbReference type="NCBI Taxonomy" id="1817863"/>
    <lineage>
        <taxon>Bacteria</taxon>
        <taxon>Candidatus Fischeribacteriota</taxon>
    </lineage>
</organism>
<dbReference type="PANTHER" id="PTHR43156">
    <property type="entry name" value="STAGE II SPORULATION PROTEIN E-RELATED"/>
    <property type="match status" value="1"/>
</dbReference>
<dbReference type="AlphaFoldDB" id="A0A1F5VUY7"/>
<dbReference type="SUPFAM" id="SSF55781">
    <property type="entry name" value="GAF domain-like"/>
    <property type="match status" value="1"/>
</dbReference>
<evidence type="ECO:0008006" key="6">
    <source>
        <dbReference type="Google" id="ProtNLM"/>
    </source>
</evidence>
<reference evidence="4 5" key="1">
    <citation type="journal article" date="2016" name="Nat. Commun.">
        <title>Thousands of microbial genomes shed light on interconnected biogeochemical processes in an aquifer system.</title>
        <authorList>
            <person name="Anantharaman K."/>
            <person name="Brown C.T."/>
            <person name="Hug L.A."/>
            <person name="Sharon I."/>
            <person name="Castelle C.J."/>
            <person name="Probst A.J."/>
            <person name="Thomas B.C."/>
            <person name="Singh A."/>
            <person name="Wilkins M.J."/>
            <person name="Karaoz U."/>
            <person name="Brodie E.L."/>
            <person name="Williams K.H."/>
            <person name="Hubbard S.S."/>
            <person name="Banfield J.F."/>
        </authorList>
    </citation>
    <scope>NUCLEOTIDE SEQUENCE [LARGE SCALE GENOMIC DNA]</scope>
</reference>
<dbReference type="InterPro" id="IPR003018">
    <property type="entry name" value="GAF"/>
</dbReference>
<dbReference type="Gene3D" id="3.60.40.10">
    <property type="entry name" value="PPM-type phosphatase domain"/>
    <property type="match status" value="1"/>
</dbReference>
<sequence length="429" mass="47646">MAKTGKHINMNSEFKYGLLMDIIEKVRTTLDLEEVLNHIIDSIKNLINYDSAGIYVLKKELPAFPHSHHRHIIAGLAQRGFPLTAREDDEMLLLGKGIIGYVIKSGETVIIDDVRLDNRYYEGCSTTLSEITVPIFVGDHVIGALNLESNQLNSYNEGDAEILQFISHAAAISIEKAILHQQIIEKKYIENQLKLAQTVQLCLLPITPPNLENYEIASLNIPDFNVGGDYFDYIELPNGKIGIVIADVSGKGIPAALIMATFRASLRTQMQYQTDIPHIVQNVNRFLYESTSPETFVTTVFGILEPSTGIFTYTNCGHPPPLLFRKNGTIEHLACGGLILGFIADITFKSETVQLSKQDLLAFFTDGVIEFGEESGQELGSAGLAQLISSHIHQSTPQMIESLVKNTKILSNGHVHHDDFTIMILRRCI</sequence>
<dbReference type="Pfam" id="PF07228">
    <property type="entry name" value="SpoIIE"/>
    <property type="match status" value="1"/>
</dbReference>
<dbReference type="Proteomes" id="UP000178943">
    <property type="component" value="Unassembled WGS sequence"/>
</dbReference>
<dbReference type="InterPro" id="IPR052016">
    <property type="entry name" value="Bact_Sigma-Reg"/>
</dbReference>
<dbReference type="STRING" id="1817863.A2Y62_01480"/>
<dbReference type="SMART" id="SM00331">
    <property type="entry name" value="PP2C_SIG"/>
    <property type="match status" value="1"/>
</dbReference>
<evidence type="ECO:0000313" key="4">
    <source>
        <dbReference type="EMBL" id="OGF66891.1"/>
    </source>
</evidence>
<evidence type="ECO:0000256" key="1">
    <source>
        <dbReference type="ARBA" id="ARBA00022801"/>
    </source>
</evidence>
<comment type="caution">
    <text evidence="4">The sequence shown here is derived from an EMBL/GenBank/DDBJ whole genome shotgun (WGS) entry which is preliminary data.</text>
</comment>
<dbReference type="SUPFAM" id="SSF81606">
    <property type="entry name" value="PP2C-like"/>
    <property type="match status" value="1"/>
</dbReference>
<feature type="domain" description="PPM-type phosphatase" evidence="3">
    <location>
        <begin position="211"/>
        <end position="427"/>
    </location>
</feature>
<dbReference type="Pfam" id="PF13185">
    <property type="entry name" value="GAF_2"/>
    <property type="match status" value="1"/>
</dbReference>
<gene>
    <name evidence="4" type="ORF">A2Y62_01480</name>
</gene>
<evidence type="ECO:0000259" key="3">
    <source>
        <dbReference type="SMART" id="SM00331"/>
    </source>
</evidence>
<protein>
    <recommendedName>
        <fullName evidence="6">PPM-type phosphatase domain-containing protein</fullName>
    </recommendedName>
</protein>
<evidence type="ECO:0000259" key="2">
    <source>
        <dbReference type="SMART" id="SM00065"/>
    </source>
</evidence>
<dbReference type="Gene3D" id="3.30.450.40">
    <property type="match status" value="1"/>
</dbReference>
<dbReference type="InterPro" id="IPR029016">
    <property type="entry name" value="GAF-like_dom_sf"/>
</dbReference>
<dbReference type="InterPro" id="IPR036457">
    <property type="entry name" value="PPM-type-like_dom_sf"/>
</dbReference>
<dbReference type="SMART" id="SM00065">
    <property type="entry name" value="GAF"/>
    <property type="match status" value="1"/>
</dbReference>